<organism evidence="1 2">
    <name type="scientific">Candidatus Marinarcus aquaticus</name>
    <dbReference type="NCBI Taxonomy" id="2044504"/>
    <lineage>
        <taxon>Bacteria</taxon>
        <taxon>Pseudomonadati</taxon>
        <taxon>Campylobacterota</taxon>
        <taxon>Epsilonproteobacteria</taxon>
        <taxon>Campylobacterales</taxon>
        <taxon>Arcobacteraceae</taxon>
        <taxon>Candidatus Marinarcus</taxon>
    </lineage>
</organism>
<gene>
    <name evidence="1" type="ORF">CRV04_02330</name>
</gene>
<evidence type="ECO:0000313" key="2">
    <source>
        <dbReference type="Proteomes" id="UP000290657"/>
    </source>
</evidence>
<evidence type="ECO:0000313" key="1">
    <source>
        <dbReference type="EMBL" id="RXJ60870.1"/>
    </source>
</evidence>
<name>A0A4Q0XTM0_9BACT</name>
<keyword evidence="2" id="KW-1185">Reference proteome</keyword>
<dbReference type="RefSeq" id="WP_128995006.1">
    <property type="nucleotide sequence ID" value="NZ_PDKN01000001.1"/>
</dbReference>
<comment type="caution">
    <text evidence="1">The sequence shown here is derived from an EMBL/GenBank/DDBJ whole genome shotgun (WGS) entry which is preliminary data.</text>
</comment>
<dbReference type="Proteomes" id="UP000290657">
    <property type="component" value="Unassembled WGS sequence"/>
</dbReference>
<reference evidence="1 2" key="1">
    <citation type="submission" date="2017-10" db="EMBL/GenBank/DDBJ databases">
        <title>Genomics of the genus Arcobacter.</title>
        <authorList>
            <person name="Perez-Cataluna A."/>
            <person name="Figueras M.J."/>
        </authorList>
    </citation>
    <scope>NUCLEOTIDE SEQUENCE [LARGE SCALE GENOMIC DNA]</scope>
    <source>
        <strain evidence="1 2">CECT 8987</strain>
    </source>
</reference>
<protein>
    <submittedName>
        <fullName evidence="1">Uncharacterized protein</fullName>
    </submittedName>
</protein>
<proteinExistence type="predicted"/>
<dbReference type="EMBL" id="PDKN01000001">
    <property type="protein sequence ID" value="RXJ60870.1"/>
    <property type="molecule type" value="Genomic_DNA"/>
</dbReference>
<sequence>MNFFENWVELDLNPIITFSNTGKLLYSNAEAQFLLNRIDAKELYDIAIKYAPATYGFNTTYINLPIKNYVFYAITVGYENEDELHIKLYKSTMVKKENKISTKNGEIANIFTIVDLNISTQKTKKEINFIKNYDPSIPEFKMMVPELLKVIGKIYESFDECTIITTSIKLKIGEYIRIDNEKYSLISIEIISDGELNFQESLDNASNSSYILTIEDKKATIDLPLILN</sequence>
<accession>A0A4Q0XTM0</accession>
<dbReference type="AlphaFoldDB" id="A0A4Q0XTM0"/>
<dbReference type="OrthoDB" id="5347385at2"/>